<proteinExistence type="predicted"/>
<sequence>MRGYMRRDDRVRFTSIVQCIQCIYPRQTSQSCVNEGFSNSNVSFDASWRYVC</sequence>
<evidence type="ECO:0000313" key="1">
    <source>
        <dbReference type="EMBL" id="KAI0088015.1"/>
    </source>
</evidence>
<protein>
    <submittedName>
        <fullName evidence="1">Uncharacterized protein</fullName>
    </submittedName>
</protein>
<evidence type="ECO:0000313" key="2">
    <source>
        <dbReference type="Proteomes" id="UP001055072"/>
    </source>
</evidence>
<keyword evidence="2" id="KW-1185">Reference proteome</keyword>
<dbReference type="Proteomes" id="UP001055072">
    <property type="component" value="Unassembled WGS sequence"/>
</dbReference>
<accession>A0ACB8U1Z0</accession>
<dbReference type="EMBL" id="MU274915">
    <property type="protein sequence ID" value="KAI0088015.1"/>
    <property type="molecule type" value="Genomic_DNA"/>
</dbReference>
<name>A0ACB8U1Z0_9APHY</name>
<reference evidence="1" key="1">
    <citation type="journal article" date="2021" name="Environ. Microbiol.">
        <title>Gene family expansions and transcriptome signatures uncover fungal adaptations to wood decay.</title>
        <authorList>
            <person name="Hage H."/>
            <person name="Miyauchi S."/>
            <person name="Viragh M."/>
            <person name="Drula E."/>
            <person name="Min B."/>
            <person name="Chaduli D."/>
            <person name="Navarro D."/>
            <person name="Favel A."/>
            <person name="Norest M."/>
            <person name="Lesage-Meessen L."/>
            <person name="Balint B."/>
            <person name="Merenyi Z."/>
            <person name="de Eugenio L."/>
            <person name="Morin E."/>
            <person name="Martinez A.T."/>
            <person name="Baldrian P."/>
            <person name="Stursova M."/>
            <person name="Martinez M.J."/>
            <person name="Novotny C."/>
            <person name="Magnuson J.K."/>
            <person name="Spatafora J.W."/>
            <person name="Maurice S."/>
            <person name="Pangilinan J."/>
            <person name="Andreopoulos W."/>
            <person name="LaButti K."/>
            <person name="Hundley H."/>
            <person name="Na H."/>
            <person name="Kuo A."/>
            <person name="Barry K."/>
            <person name="Lipzen A."/>
            <person name="Henrissat B."/>
            <person name="Riley R."/>
            <person name="Ahrendt S."/>
            <person name="Nagy L.G."/>
            <person name="Grigoriev I.V."/>
            <person name="Martin F."/>
            <person name="Rosso M.N."/>
        </authorList>
    </citation>
    <scope>NUCLEOTIDE SEQUENCE</scope>
    <source>
        <strain evidence="1">CBS 384.51</strain>
    </source>
</reference>
<gene>
    <name evidence="1" type="ORF">BDY19DRAFT_951530</name>
</gene>
<comment type="caution">
    <text evidence="1">The sequence shown here is derived from an EMBL/GenBank/DDBJ whole genome shotgun (WGS) entry which is preliminary data.</text>
</comment>
<organism evidence="1 2">
    <name type="scientific">Irpex rosettiformis</name>
    <dbReference type="NCBI Taxonomy" id="378272"/>
    <lineage>
        <taxon>Eukaryota</taxon>
        <taxon>Fungi</taxon>
        <taxon>Dikarya</taxon>
        <taxon>Basidiomycota</taxon>
        <taxon>Agaricomycotina</taxon>
        <taxon>Agaricomycetes</taxon>
        <taxon>Polyporales</taxon>
        <taxon>Irpicaceae</taxon>
        <taxon>Irpex</taxon>
    </lineage>
</organism>